<name>A0A382CYN8_9ZZZZ</name>
<dbReference type="EMBL" id="UINC01036451">
    <property type="protein sequence ID" value="SVB30437.1"/>
    <property type="molecule type" value="Genomic_DNA"/>
</dbReference>
<keyword evidence="1" id="KW-0472">Membrane</keyword>
<feature type="transmembrane region" description="Helical" evidence="1">
    <location>
        <begin position="45"/>
        <end position="78"/>
    </location>
</feature>
<sequence length="89" mass="10048">MNNGNWKSDPEEDLRKLIAKHKAMDSEDSKSKDRVKNTWINLKSVFYASLTLIAVIASLALLPLAIILVAGFVLFVFYKLMFTDSNNVN</sequence>
<reference evidence="2" key="1">
    <citation type="submission" date="2018-05" db="EMBL/GenBank/DDBJ databases">
        <authorList>
            <person name="Lanie J.A."/>
            <person name="Ng W.-L."/>
            <person name="Kazmierczak K.M."/>
            <person name="Andrzejewski T.M."/>
            <person name="Davidsen T.M."/>
            <person name="Wayne K.J."/>
            <person name="Tettelin H."/>
            <person name="Glass J.I."/>
            <person name="Rusch D."/>
            <person name="Podicherti R."/>
            <person name="Tsui H.-C.T."/>
            <person name="Winkler M.E."/>
        </authorList>
    </citation>
    <scope>NUCLEOTIDE SEQUENCE</scope>
</reference>
<dbReference type="AlphaFoldDB" id="A0A382CYN8"/>
<evidence type="ECO:0000256" key="1">
    <source>
        <dbReference type="SAM" id="Phobius"/>
    </source>
</evidence>
<accession>A0A382CYN8</accession>
<keyword evidence="1" id="KW-0812">Transmembrane</keyword>
<evidence type="ECO:0000313" key="2">
    <source>
        <dbReference type="EMBL" id="SVB30437.1"/>
    </source>
</evidence>
<proteinExistence type="predicted"/>
<protein>
    <submittedName>
        <fullName evidence="2">Uncharacterized protein</fullName>
    </submittedName>
</protein>
<gene>
    <name evidence="2" type="ORF">METZ01_LOCUS183291</name>
</gene>
<keyword evidence="1" id="KW-1133">Transmembrane helix</keyword>
<organism evidence="2">
    <name type="scientific">marine metagenome</name>
    <dbReference type="NCBI Taxonomy" id="408172"/>
    <lineage>
        <taxon>unclassified sequences</taxon>
        <taxon>metagenomes</taxon>
        <taxon>ecological metagenomes</taxon>
    </lineage>
</organism>